<keyword evidence="2 6" id="KW-0812">Transmembrane</keyword>
<evidence type="ECO:0000256" key="3">
    <source>
        <dbReference type="ARBA" id="ARBA00022989"/>
    </source>
</evidence>
<feature type="transmembrane region" description="Helical" evidence="6">
    <location>
        <begin position="468"/>
        <end position="491"/>
    </location>
</feature>
<dbReference type="CDD" id="cd17323">
    <property type="entry name" value="MFS_Tpo1_MDR_like"/>
    <property type="match status" value="1"/>
</dbReference>
<evidence type="ECO:0000256" key="5">
    <source>
        <dbReference type="SAM" id="MobiDB-lite"/>
    </source>
</evidence>
<comment type="caution">
    <text evidence="8">The sequence shown here is derived from an EMBL/GenBank/DDBJ whole genome shotgun (WGS) entry which is preliminary data.</text>
</comment>
<keyword evidence="9" id="KW-1185">Reference proteome</keyword>
<protein>
    <submittedName>
        <fullName evidence="8">Uncharacterized transporter mfs2</fullName>
    </submittedName>
</protein>
<evidence type="ECO:0000313" key="9">
    <source>
        <dbReference type="Proteomes" id="UP000465266"/>
    </source>
</evidence>
<accession>A0ABQ1AIZ7</accession>
<feature type="transmembrane region" description="Helical" evidence="6">
    <location>
        <begin position="148"/>
        <end position="170"/>
    </location>
</feature>
<dbReference type="PANTHER" id="PTHR23502:SF47">
    <property type="entry name" value="MAJOR FACILITATOR SUPERFAMILY (MFS) PROFILE DOMAIN-CONTAINING PROTEIN-RELATED"/>
    <property type="match status" value="1"/>
</dbReference>
<feature type="transmembrane region" description="Helical" evidence="6">
    <location>
        <begin position="81"/>
        <end position="100"/>
    </location>
</feature>
<proteinExistence type="predicted"/>
<dbReference type="PANTHER" id="PTHR23502">
    <property type="entry name" value="MAJOR FACILITATOR SUPERFAMILY"/>
    <property type="match status" value="1"/>
</dbReference>
<feature type="transmembrane region" description="Helical" evidence="6">
    <location>
        <begin position="307"/>
        <end position="330"/>
    </location>
</feature>
<keyword evidence="4 6" id="KW-0472">Membrane</keyword>
<feature type="transmembrane region" description="Helical" evidence="6">
    <location>
        <begin position="435"/>
        <end position="456"/>
    </location>
</feature>
<evidence type="ECO:0000313" key="8">
    <source>
        <dbReference type="EMBL" id="GFF82801.1"/>
    </source>
</evidence>
<reference evidence="8 9" key="1">
    <citation type="submission" date="2020-01" db="EMBL/GenBank/DDBJ databases">
        <title>Draft genome sequence of Aspergillus udagawae IFM 53868.</title>
        <authorList>
            <person name="Takahashi H."/>
            <person name="Yaguchi T."/>
        </authorList>
    </citation>
    <scope>NUCLEOTIDE SEQUENCE [LARGE SCALE GENOMIC DNA]</scope>
    <source>
        <strain evidence="8 9">IFM 53868</strain>
    </source>
</reference>
<feature type="transmembrane region" description="Helical" evidence="6">
    <location>
        <begin position="120"/>
        <end position="141"/>
    </location>
</feature>
<dbReference type="InterPro" id="IPR036259">
    <property type="entry name" value="MFS_trans_sf"/>
</dbReference>
<dbReference type="InterPro" id="IPR020846">
    <property type="entry name" value="MFS_dom"/>
</dbReference>
<dbReference type="EMBL" id="BLKG01000028">
    <property type="protein sequence ID" value="GFF82801.1"/>
    <property type="molecule type" value="Genomic_DNA"/>
</dbReference>
<dbReference type="Gene3D" id="1.20.1250.20">
    <property type="entry name" value="MFS general substrate transporter like domains"/>
    <property type="match status" value="1"/>
</dbReference>
<organism evidence="8 9">
    <name type="scientific">Aspergillus udagawae</name>
    <dbReference type="NCBI Taxonomy" id="91492"/>
    <lineage>
        <taxon>Eukaryota</taxon>
        <taxon>Fungi</taxon>
        <taxon>Dikarya</taxon>
        <taxon>Ascomycota</taxon>
        <taxon>Pezizomycotina</taxon>
        <taxon>Eurotiomycetes</taxon>
        <taxon>Eurotiomycetidae</taxon>
        <taxon>Eurotiales</taxon>
        <taxon>Aspergillaceae</taxon>
        <taxon>Aspergillus</taxon>
        <taxon>Aspergillus subgen. Fumigati</taxon>
    </lineage>
</organism>
<feature type="compositionally biased region" description="Polar residues" evidence="5">
    <location>
        <begin position="11"/>
        <end position="22"/>
    </location>
</feature>
<evidence type="ECO:0000256" key="2">
    <source>
        <dbReference type="ARBA" id="ARBA00022692"/>
    </source>
</evidence>
<gene>
    <name evidence="8" type="ORF">IFM53868_03593</name>
</gene>
<evidence type="ECO:0000256" key="4">
    <source>
        <dbReference type="ARBA" id="ARBA00023136"/>
    </source>
</evidence>
<evidence type="ECO:0000256" key="6">
    <source>
        <dbReference type="SAM" id="Phobius"/>
    </source>
</evidence>
<evidence type="ECO:0000259" key="7">
    <source>
        <dbReference type="PROSITE" id="PS50850"/>
    </source>
</evidence>
<comment type="subcellular location">
    <subcellularLocation>
        <location evidence="1">Membrane</location>
        <topology evidence="1">Multi-pass membrane protein</topology>
    </subcellularLocation>
</comment>
<name>A0ABQ1AIZ7_9EURO</name>
<dbReference type="SUPFAM" id="SSF103473">
    <property type="entry name" value="MFS general substrate transporter"/>
    <property type="match status" value="1"/>
</dbReference>
<feature type="region of interest" description="Disordered" evidence="5">
    <location>
        <begin position="1"/>
        <end position="51"/>
    </location>
</feature>
<feature type="transmembrane region" description="Helical" evidence="6">
    <location>
        <begin position="207"/>
        <end position="229"/>
    </location>
</feature>
<sequence length="538" mass="58848">MARPWAVETPPDTSNASISPVSADQKRRQEFAEKRTDASGSAEEGRHSSDPKFVDDVVSKVYSSDDIGAIDAHCWNAATKWISTVIISSIAALVSFAGAIDSEASSNISSEFGISEEAETLATAMFLFGFAFGALVTGPVSETFGRNAVYVTSLVIFIICAVITGCSHSLALQSIFRFFVGFSGSSPLVCAGGSLSDLWTTTQQVYVFPVFSIISFVGSATGPLVGGYIAESGISWRWADWVTALVAGFFLATVVLFLPETFRPVLIQLKAREIQRATGTDKHTASTEKERKTSLVMQILFGIWRPFYLTVYEPIVVVCALYLSIIYVILFTWLNGFNYIFADTYSFTKGQVGLCFLAMFVGNCCTIPLIPLIYKLYTKDLHKAQQRHESSKDEADSNPRSAKPPPEIHLYYAMFGAPTIPLSLFWMAYTATPHISPWVPIVGSLPFGFGFTTVFVSCYQYLTDCYGIWSASALSSVNFVRCLSAGGIMLASMPLYENLGVKWSLTLLGAASAVMVPVPFAFYKWGYLIRRKSKNALA</sequence>
<evidence type="ECO:0000256" key="1">
    <source>
        <dbReference type="ARBA" id="ARBA00004141"/>
    </source>
</evidence>
<feature type="transmembrane region" description="Helical" evidence="6">
    <location>
        <begin position="176"/>
        <end position="195"/>
    </location>
</feature>
<feature type="transmembrane region" description="Helical" evidence="6">
    <location>
        <begin position="503"/>
        <end position="523"/>
    </location>
</feature>
<feature type="transmembrane region" description="Helical" evidence="6">
    <location>
        <begin position="410"/>
        <end position="429"/>
    </location>
</feature>
<dbReference type="Proteomes" id="UP000465266">
    <property type="component" value="Unassembled WGS sequence"/>
</dbReference>
<dbReference type="PROSITE" id="PS50850">
    <property type="entry name" value="MFS"/>
    <property type="match status" value="1"/>
</dbReference>
<feature type="transmembrane region" description="Helical" evidence="6">
    <location>
        <begin position="241"/>
        <end position="262"/>
    </location>
</feature>
<feature type="domain" description="Major facilitator superfamily (MFS) profile" evidence="7">
    <location>
        <begin position="83"/>
        <end position="538"/>
    </location>
</feature>
<keyword evidence="3 6" id="KW-1133">Transmembrane helix</keyword>
<dbReference type="InterPro" id="IPR011701">
    <property type="entry name" value="MFS"/>
</dbReference>
<dbReference type="Pfam" id="PF07690">
    <property type="entry name" value="MFS_1"/>
    <property type="match status" value="1"/>
</dbReference>
<feature type="transmembrane region" description="Helical" evidence="6">
    <location>
        <begin position="350"/>
        <end position="374"/>
    </location>
</feature>
<feature type="compositionally biased region" description="Basic and acidic residues" evidence="5">
    <location>
        <begin position="24"/>
        <end position="51"/>
    </location>
</feature>